<protein>
    <submittedName>
        <fullName evidence="1">9261_t:CDS:1</fullName>
    </submittedName>
</protein>
<evidence type="ECO:0000313" key="1">
    <source>
        <dbReference type="EMBL" id="CAG8515806.1"/>
    </source>
</evidence>
<name>A0A9N9F816_9GLOM</name>
<dbReference type="Proteomes" id="UP000789759">
    <property type="component" value="Unassembled WGS sequence"/>
</dbReference>
<comment type="caution">
    <text evidence="1">The sequence shown here is derived from an EMBL/GenBank/DDBJ whole genome shotgun (WGS) entry which is preliminary data.</text>
</comment>
<dbReference type="EMBL" id="CAJVQA010001477">
    <property type="protein sequence ID" value="CAG8515806.1"/>
    <property type="molecule type" value="Genomic_DNA"/>
</dbReference>
<keyword evidence="2" id="KW-1185">Reference proteome</keyword>
<sequence>MTDRQSKKTTNLRKEISIATGVGETTIAHVVAKFNKTGKVTASEQGHRAPKDFQAEYMNAIHDLILSANRDSLPLSLREIILELSKLGFGQKQPDILSLWNALLSSFQEEITPDMVVSCWRKCLEDESLNEEA</sequence>
<evidence type="ECO:0000313" key="2">
    <source>
        <dbReference type="Proteomes" id="UP000789759"/>
    </source>
</evidence>
<dbReference type="AlphaFoldDB" id="A0A9N9F816"/>
<organism evidence="1 2">
    <name type="scientific">Cetraspora pellucida</name>
    <dbReference type="NCBI Taxonomy" id="1433469"/>
    <lineage>
        <taxon>Eukaryota</taxon>
        <taxon>Fungi</taxon>
        <taxon>Fungi incertae sedis</taxon>
        <taxon>Mucoromycota</taxon>
        <taxon>Glomeromycotina</taxon>
        <taxon>Glomeromycetes</taxon>
        <taxon>Diversisporales</taxon>
        <taxon>Gigasporaceae</taxon>
        <taxon>Cetraspora</taxon>
    </lineage>
</organism>
<dbReference type="OrthoDB" id="2433607at2759"/>
<gene>
    <name evidence="1" type="ORF">CPELLU_LOCUS3141</name>
</gene>
<proteinExistence type="predicted"/>
<reference evidence="1" key="1">
    <citation type="submission" date="2021-06" db="EMBL/GenBank/DDBJ databases">
        <authorList>
            <person name="Kallberg Y."/>
            <person name="Tangrot J."/>
            <person name="Rosling A."/>
        </authorList>
    </citation>
    <scope>NUCLEOTIDE SEQUENCE</scope>
    <source>
        <strain evidence="1">FL966</strain>
    </source>
</reference>
<accession>A0A9N9F816</accession>